<dbReference type="AlphaFoldDB" id="A0A0H3D8A3"/>
<accession>A0A0H3D8A3</accession>
<dbReference type="InterPro" id="IPR036388">
    <property type="entry name" value="WH-like_DNA-bd_sf"/>
</dbReference>
<feature type="domain" description="Bacterial transcriptional activator" evidence="4">
    <location>
        <begin position="100"/>
        <end position="244"/>
    </location>
</feature>
<proteinExistence type="inferred from homology"/>
<dbReference type="HOGENOM" id="CLU_004665_1_0_11"/>
<evidence type="ECO:0000313" key="5">
    <source>
        <dbReference type="EMBL" id="ADJ46542.1"/>
    </source>
</evidence>
<comment type="similarity">
    <text evidence="1">Belongs to the AfsR/DnrI/RedD regulatory family.</text>
</comment>
<sequence>MEFKVLGPLTVTEGDLSAHLPGGLRRRLLAALLVNLNSVVSADRLVHILWGDDAPPSASRNLHNQVWRVRAALDECSPGMGAALITQPPGYQLRVDPQVVDAVRFEQAVTGAVAESAERPDRAAAQLTKALELWRGAPYAEFAGQEFCRYEAMRLEELRLVAIEERFEAIIASGRHAELNGEIEAFAAEHPLRERPQDLLMMVLHRAGRQADAAAVYREFRRRLVEQMGLEPSAALRRRHEHILHTDPVPEPDRRRARVGNLRLELSDLVGRGDDIARALATLRHTRVLTMTGVGGVGKTRLALRVAAEASEAFPHGVWVCELGAVRDGWLVPDVLATTLGMQALPGATVTDGLVDFLRSRRALLVIDNCEHVLDAAAHLVDAVARDCPEVVVLATSREPLGVDGEHVLPVGLLEVPPPDAGRDVDRVAAVPSVALFVRRASAATATFTVGAHNIAEVAEICRRLDGLPLAIELAATRLRSMSVAEVAARLERRLDFLHSTRRVREERHGTLGTVVGWSYNLLAPVDRAGFDRLSVLAGSFTLDDATAIAVDDDIGAAEVVDVVADLVHKSMLVAETEHTPTRYTMLETLRIYGREQLERSGRLALLQRRHAAHCVAVAEASSAGLAGADEASWAARIAALLNDLRAAHSWALTTDPATAIRLSAALLRYTSAHGPAEMYRWADRAVAAATHEPPGPRLAAALAVAAAGAARRGDLADAEELVERGLRAVPERADPARRHLLWVLARVASFRGRLTDAATLYAKVAQLAEQVDDTHCVAYVTASGALQHAYQGAAERAVVLAGQAGKLAMVTRNPTAIAWAHYALGVALQDREPERALATLRQAREVGRAGGNTYIPGVALSVAAALMTRHGDVDQAARLTAEVVDYWSHESHWAQQWVALRTAVSVLARSGEYEAAATLHGALVASDGAIRPIGAEAELSDAVVGAVADRLGDEPFTAAVTRGATLSDDDAVVFARTALDRIGRAGPAAPAHGVVSWSPRGEVAARS</sequence>
<dbReference type="InterPro" id="IPR005158">
    <property type="entry name" value="BTAD"/>
</dbReference>
<dbReference type="CDD" id="cd15831">
    <property type="entry name" value="BTAD"/>
    <property type="match status" value="1"/>
</dbReference>
<dbReference type="Gene3D" id="1.25.40.10">
    <property type="entry name" value="Tetratricopeptide repeat domain"/>
    <property type="match status" value="2"/>
</dbReference>
<dbReference type="SMART" id="SM01043">
    <property type="entry name" value="BTAD"/>
    <property type="match status" value="1"/>
</dbReference>
<dbReference type="SMART" id="SM00862">
    <property type="entry name" value="Trans_reg_C"/>
    <property type="match status" value="1"/>
</dbReference>
<dbReference type="SUPFAM" id="SSF46894">
    <property type="entry name" value="C-terminal effector domain of the bipartite response regulators"/>
    <property type="match status" value="1"/>
</dbReference>
<protein>
    <submittedName>
        <fullName evidence="5">SARP family transcriptional regulator fused with ATPase domain</fullName>
    </submittedName>
</protein>
<dbReference type="InterPro" id="IPR027417">
    <property type="entry name" value="P-loop_NTPase"/>
</dbReference>
<dbReference type="Pfam" id="PF03704">
    <property type="entry name" value="BTAD"/>
    <property type="match status" value="1"/>
</dbReference>
<dbReference type="KEGG" id="amd:AMED_4776"/>
<dbReference type="EMBL" id="CP002000">
    <property type="protein sequence ID" value="ADJ46542.1"/>
    <property type="molecule type" value="Genomic_DNA"/>
</dbReference>
<dbReference type="Pfam" id="PF25872">
    <property type="entry name" value="HTH_77"/>
    <property type="match status" value="1"/>
</dbReference>
<dbReference type="PANTHER" id="PTHR47691">
    <property type="entry name" value="REGULATOR-RELATED"/>
    <property type="match status" value="1"/>
</dbReference>
<gene>
    <name evidence="5" type="ordered locus">AMED_4776</name>
</gene>
<dbReference type="Gene3D" id="3.40.50.300">
    <property type="entry name" value="P-loop containing nucleotide triphosphate hydrolases"/>
    <property type="match status" value="1"/>
</dbReference>
<dbReference type="PRINTS" id="PR00364">
    <property type="entry name" value="DISEASERSIST"/>
</dbReference>
<dbReference type="Proteomes" id="UP000000328">
    <property type="component" value="Chromosome"/>
</dbReference>
<evidence type="ECO:0000259" key="4">
    <source>
        <dbReference type="SMART" id="SM01043"/>
    </source>
</evidence>
<feature type="domain" description="OmpR/PhoB-type" evidence="3">
    <location>
        <begin position="17"/>
        <end position="93"/>
    </location>
</feature>
<dbReference type="eggNOG" id="COG3629">
    <property type="taxonomic scope" value="Bacteria"/>
</dbReference>
<dbReference type="SUPFAM" id="SSF48452">
    <property type="entry name" value="TPR-like"/>
    <property type="match status" value="2"/>
</dbReference>
<name>A0A0H3D8A3_AMYMU</name>
<evidence type="ECO:0000256" key="1">
    <source>
        <dbReference type="ARBA" id="ARBA00005820"/>
    </source>
</evidence>
<dbReference type="Gene3D" id="1.10.10.10">
    <property type="entry name" value="Winged helix-like DNA-binding domain superfamily/Winged helix DNA-binding domain"/>
    <property type="match status" value="1"/>
</dbReference>
<reference evidence="5 6" key="1">
    <citation type="journal article" date="2010" name="Cell Res.">
        <title>Complete genome sequence of the rifamycin SV-producing Amycolatopsis mediterranei U32 revealed its genetic characteristics in phylogeny and metabolism.</title>
        <authorList>
            <person name="Zhao W."/>
            <person name="Zhong Y."/>
            <person name="Yuan H."/>
            <person name="Wang J."/>
            <person name="Zheng H."/>
            <person name="Wang Y."/>
            <person name="Cen X."/>
            <person name="Xu F."/>
            <person name="Bai J."/>
            <person name="Han X."/>
            <person name="Lu G."/>
            <person name="Zhu Y."/>
            <person name="Shao Z."/>
            <person name="Yan H."/>
            <person name="Li C."/>
            <person name="Peng N."/>
            <person name="Zhang Z."/>
            <person name="Zhang Y."/>
            <person name="Lin W."/>
            <person name="Fan Y."/>
            <person name="Qin Z."/>
            <person name="Hu Y."/>
            <person name="Zhu B."/>
            <person name="Wang S."/>
            <person name="Ding X."/>
            <person name="Zhao G.P."/>
        </authorList>
    </citation>
    <scope>NUCLEOTIDE SEQUENCE [LARGE SCALE GENOMIC DNA]</scope>
    <source>
        <strain evidence="6">U-32</strain>
    </source>
</reference>
<evidence type="ECO:0000259" key="3">
    <source>
        <dbReference type="SMART" id="SM00862"/>
    </source>
</evidence>
<keyword evidence="2" id="KW-0238">DNA-binding</keyword>
<dbReference type="InterPro" id="IPR001867">
    <property type="entry name" value="OmpR/PhoB-type_DNA-bd"/>
</dbReference>
<dbReference type="InterPro" id="IPR058852">
    <property type="entry name" value="HTH_77"/>
</dbReference>
<evidence type="ECO:0000313" key="6">
    <source>
        <dbReference type="Proteomes" id="UP000000328"/>
    </source>
</evidence>
<dbReference type="PANTHER" id="PTHR47691:SF3">
    <property type="entry name" value="HTH-TYPE TRANSCRIPTIONAL REGULATOR RV0890C-RELATED"/>
    <property type="match status" value="1"/>
</dbReference>
<dbReference type="eggNOG" id="COG3903">
    <property type="taxonomic scope" value="Bacteria"/>
</dbReference>
<dbReference type="InterPro" id="IPR016032">
    <property type="entry name" value="Sig_transdc_resp-reg_C-effctor"/>
</dbReference>
<dbReference type="SUPFAM" id="SSF52540">
    <property type="entry name" value="P-loop containing nucleoside triphosphate hydrolases"/>
    <property type="match status" value="1"/>
</dbReference>
<dbReference type="GO" id="GO:0006355">
    <property type="term" value="P:regulation of DNA-templated transcription"/>
    <property type="evidence" value="ECO:0007669"/>
    <property type="project" value="InterPro"/>
</dbReference>
<dbReference type="InterPro" id="IPR011990">
    <property type="entry name" value="TPR-like_helical_dom_sf"/>
</dbReference>
<dbReference type="OrthoDB" id="9812579at2"/>
<dbReference type="GO" id="GO:0003677">
    <property type="term" value="F:DNA binding"/>
    <property type="evidence" value="ECO:0007669"/>
    <property type="project" value="UniProtKB-KW"/>
</dbReference>
<dbReference type="PATRIC" id="fig|749927.5.peg.4938"/>
<evidence type="ECO:0000256" key="2">
    <source>
        <dbReference type="ARBA" id="ARBA00023125"/>
    </source>
</evidence>
<organism evidence="5 6">
    <name type="scientific">Amycolatopsis mediterranei (strain U-32)</name>
    <dbReference type="NCBI Taxonomy" id="749927"/>
    <lineage>
        <taxon>Bacteria</taxon>
        <taxon>Bacillati</taxon>
        <taxon>Actinomycetota</taxon>
        <taxon>Actinomycetes</taxon>
        <taxon>Pseudonocardiales</taxon>
        <taxon>Pseudonocardiaceae</taxon>
        <taxon>Amycolatopsis</taxon>
    </lineage>
</organism>
<dbReference type="GO" id="GO:0000160">
    <property type="term" value="P:phosphorelay signal transduction system"/>
    <property type="evidence" value="ECO:0007669"/>
    <property type="project" value="InterPro"/>
</dbReference>